<proteinExistence type="predicted"/>
<dbReference type="AlphaFoldDB" id="A0A4Y2EQE2"/>
<protein>
    <submittedName>
        <fullName evidence="1">Uncharacterized protein</fullName>
    </submittedName>
</protein>
<organism evidence="1 2">
    <name type="scientific">Araneus ventricosus</name>
    <name type="common">Orbweaver spider</name>
    <name type="synonym">Epeira ventricosa</name>
    <dbReference type="NCBI Taxonomy" id="182803"/>
    <lineage>
        <taxon>Eukaryota</taxon>
        <taxon>Metazoa</taxon>
        <taxon>Ecdysozoa</taxon>
        <taxon>Arthropoda</taxon>
        <taxon>Chelicerata</taxon>
        <taxon>Arachnida</taxon>
        <taxon>Araneae</taxon>
        <taxon>Araneomorphae</taxon>
        <taxon>Entelegynae</taxon>
        <taxon>Araneoidea</taxon>
        <taxon>Araneidae</taxon>
        <taxon>Araneus</taxon>
    </lineage>
</organism>
<gene>
    <name evidence="1" type="ORF">AVEN_39245_1</name>
</gene>
<evidence type="ECO:0000313" key="1">
    <source>
        <dbReference type="EMBL" id="GBM31450.1"/>
    </source>
</evidence>
<name>A0A4Y2EQE2_ARAVE</name>
<keyword evidence="2" id="KW-1185">Reference proteome</keyword>
<reference evidence="1 2" key="1">
    <citation type="journal article" date="2019" name="Sci. Rep.">
        <title>Orb-weaving spider Araneus ventricosus genome elucidates the spidroin gene catalogue.</title>
        <authorList>
            <person name="Kono N."/>
            <person name="Nakamura H."/>
            <person name="Ohtoshi R."/>
            <person name="Moran D.A.P."/>
            <person name="Shinohara A."/>
            <person name="Yoshida Y."/>
            <person name="Fujiwara M."/>
            <person name="Mori M."/>
            <person name="Tomita M."/>
            <person name="Arakawa K."/>
        </authorList>
    </citation>
    <scope>NUCLEOTIDE SEQUENCE [LARGE SCALE GENOMIC DNA]</scope>
</reference>
<evidence type="ECO:0000313" key="2">
    <source>
        <dbReference type="Proteomes" id="UP000499080"/>
    </source>
</evidence>
<dbReference type="Proteomes" id="UP000499080">
    <property type="component" value="Unassembled WGS sequence"/>
</dbReference>
<accession>A0A4Y2EQE2</accession>
<comment type="caution">
    <text evidence="1">The sequence shown here is derived from an EMBL/GenBank/DDBJ whole genome shotgun (WGS) entry which is preliminary data.</text>
</comment>
<sequence length="114" mass="13514">MSPYQLELSWRTLNIVEMIGSLPKCNSAIRFLQAEGVVRVWRRKFKVIFMMKVEQSLPHGKTLFRELIKWFESERDGGDFQPFRELKTSWKISHQRSASRRRVDLSQLSGSNRL</sequence>
<dbReference type="EMBL" id="BGPR01000684">
    <property type="protein sequence ID" value="GBM31450.1"/>
    <property type="molecule type" value="Genomic_DNA"/>
</dbReference>